<reference evidence="2 3" key="1">
    <citation type="journal article" date="2015" name="Int. J. Syst. Evol. Microbiol.">
        <title>Methanoculleus sediminis sp. nov., a methanogen from sediments near a submarine mud volcano.</title>
        <authorList>
            <person name="Chen S.C."/>
            <person name="Chen M.F."/>
            <person name="Lai M.C."/>
            <person name="Weng C.Y."/>
            <person name="Wu S.Y."/>
            <person name="Lin S."/>
            <person name="Yang T.F."/>
            <person name="Chen P.C."/>
        </authorList>
    </citation>
    <scope>NUCLEOTIDE SEQUENCE [LARGE SCALE GENOMIC DNA]</scope>
    <source>
        <strain evidence="2 3">S3Fa</strain>
    </source>
</reference>
<dbReference type="InterPro" id="IPR029479">
    <property type="entry name" value="Nitroreductase"/>
</dbReference>
<feature type="domain" description="Nitroreductase" evidence="1">
    <location>
        <begin position="69"/>
        <end position="251"/>
    </location>
</feature>
<name>A0A0H1R1W6_9EURY</name>
<dbReference type="OrthoDB" id="10206at2157"/>
<sequence>MFTPGARFLHGAGREFMQRTEFGNQPPSDQMLGRPPPPLEVPYTKAKTVVPLPAPDDIVIPAVDLRDAIEQRESVRNYAAEPLTLAETAFLLWCTQGVRRAVDGTFTLRTVPSAGARHALETYLLVNRVEGVPPGLYRYLALEHRLAEESRDPGVARQIAAGCLNQPHVLESAVTLLWTAVPDRMTWRYGERGYRYLHLDAGHVCQNLYLAASGVGCGVCAIAAFDDAAMNLLLDIDGERQFLIYVATVGKKP</sequence>
<dbReference type="PANTHER" id="PTHR43745:SF2">
    <property type="entry name" value="NITROREDUCTASE MJ1384-RELATED"/>
    <property type="match status" value="1"/>
</dbReference>
<comment type="caution">
    <text evidence="2">The sequence shown here is derived from an EMBL/GenBank/DDBJ whole genome shotgun (WGS) entry which is preliminary data.</text>
</comment>
<dbReference type="EMBL" id="JXOJ01000001">
    <property type="protein sequence ID" value="KLK89024.1"/>
    <property type="molecule type" value="Genomic_DNA"/>
</dbReference>
<dbReference type="AlphaFoldDB" id="A0A0H1R1W6"/>
<dbReference type="InterPro" id="IPR000415">
    <property type="entry name" value="Nitroreductase-like"/>
</dbReference>
<dbReference type="PATRIC" id="fig|1550566.3.peg.167"/>
<accession>A0A0H1R1W6</accession>
<protein>
    <submittedName>
        <fullName evidence="2">Nitroreductase</fullName>
    </submittedName>
</protein>
<organism evidence="2 3">
    <name type="scientific">Methanoculleus sediminis</name>
    <dbReference type="NCBI Taxonomy" id="1550566"/>
    <lineage>
        <taxon>Archaea</taxon>
        <taxon>Methanobacteriati</taxon>
        <taxon>Methanobacteriota</taxon>
        <taxon>Stenosarchaea group</taxon>
        <taxon>Methanomicrobia</taxon>
        <taxon>Methanomicrobiales</taxon>
        <taxon>Methanomicrobiaceae</taxon>
        <taxon>Methanoculleus</taxon>
    </lineage>
</organism>
<dbReference type="SUPFAM" id="SSF55469">
    <property type="entry name" value="FMN-dependent nitroreductase-like"/>
    <property type="match status" value="1"/>
</dbReference>
<dbReference type="Proteomes" id="UP000035301">
    <property type="component" value="Unassembled WGS sequence"/>
</dbReference>
<dbReference type="PANTHER" id="PTHR43745">
    <property type="entry name" value="NITROREDUCTASE MJ1384-RELATED"/>
    <property type="match status" value="1"/>
</dbReference>
<dbReference type="CDD" id="cd02142">
    <property type="entry name" value="McbC_SagB-like_oxidoreductase"/>
    <property type="match status" value="1"/>
</dbReference>
<dbReference type="Pfam" id="PF00881">
    <property type="entry name" value="Nitroreductase"/>
    <property type="match status" value="1"/>
</dbReference>
<dbReference type="STRING" id="1550566.SZ63_00765"/>
<dbReference type="NCBIfam" id="TIGR03605">
    <property type="entry name" value="antibiot_sagB"/>
    <property type="match status" value="1"/>
</dbReference>
<evidence type="ECO:0000313" key="3">
    <source>
        <dbReference type="Proteomes" id="UP000035301"/>
    </source>
</evidence>
<proteinExistence type="predicted"/>
<dbReference type="InterPro" id="IPR020051">
    <property type="entry name" value="SagB-type_dehydrogenase"/>
</dbReference>
<dbReference type="GO" id="GO:0016491">
    <property type="term" value="F:oxidoreductase activity"/>
    <property type="evidence" value="ECO:0007669"/>
    <property type="project" value="InterPro"/>
</dbReference>
<keyword evidence="3" id="KW-1185">Reference proteome</keyword>
<evidence type="ECO:0000313" key="2">
    <source>
        <dbReference type="EMBL" id="KLK89024.1"/>
    </source>
</evidence>
<evidence type="ECO:0000259" key="1">
    <source>
        <dbReference type="Pfam" id="PF00881"/>
    </source>
</evidence>
<dbReference type="Gene3D" id="3.40.109.10">
    <property type="entry name" value="NADH Oxidase"/>
    <property type="match status" value="1"/>
</dbReference>
<dbReference type="InterPro" id="IPR052544">
    <property type="entry name" value="Bacteriocin_Proc_Enz"/>
</dbReference>
<gene>
    <name evidence="2" type="ORF">SZ63_00765</name>
</gene>